<organism evidence="1 2">
    <name type="scientific">Paramuricea clavata</name>
    <name type="common">Red gorgonian</name>
    <name type="synonym">Violescent sea-whip</name>
    <dbReference type="NCBI Taxonomy" id="317549"/>
    <lineage>
        <taxon>Eukaryota</taxon>
        <taxon>Metazoa</taxon>
        <taxon>Cnidaria</taxon>
        <taxon>Anthozoa</taxon>
        <taxon>Octocorallia</taxon>
        <taxon>Malacalcyonacea</taxon>
        <taxon>Plexauridae</taxon>
        <taxon>Paramuricea</taxon>
    </lineage>
</organism>
<dbReference type="Proteomes" id="UP001152795">
    <property type="component" value="Unassembled WGS sequence"/>
</dbReference>
<keyword evidence="2" id="KW-1185">Reference proteome</keyword>
<gene>
    <name evidence="1" type="ORF">PACLA_8A024655</name>
</gene>
<protein>
    <submittedName>
        <fullName evidence="1">A disintegrin and metallo ase with thrombospondin motifs 9</fullName>
    </submittedName>
</protein>
<evidence type="ECO:0000313" key="2">
    <source>
        <dbReference type="Proteomes" id="UP001152795"/>
    </source>
</evidence>
<name>A0A6S7GYW1_PARCT</name>
<dbReference type="OrthoDB" id="6113960at2759"/>
<dbReference type="GO" id="GO:0004222">
    <property type="term" value="F:metalloendopeptidase activity"/>
    <property type="evidence" value="ECO:0007669"/>
    <property type="project" value="InterPro"/>
</dbReference>
<dbReference type="PROSITE" id="PS51046">
    <property type="entry name" value="GON"/>
    <property type="match status" value="1"/>
</dbReference>
<sequence>MAAGNICMKSRNKENDFPYLQSISAPGTSAPEVSVPDVPKKGISALTIVDVDTSWFTWTIPCFPVMSVDFVRVKASINGTHVDCLIKNDANIHLGELCCTSYCTISIEKKEYTVLWNSHNPKLAVHRFYIINNKYPVLSTTPAPITQTSPITGPSSCQGIKDIDLNEHDGEYNLYLMLPKCNQSARIYCADMDTTNPKEYVTLPAGGSNNFDLQYNLMAEYRNEEQWTYFGKIRLNVNDMSVDTTDFRFATAGAANVFHRFGSAGDCLSMNCSVDHRKGNFKVGISGTNFLLPKAIPYLYIGYPECVRGVHKTSMSSDRRQWSGYCGGFCENCWPTKPFLLLVKGC</sequence>
<dbReference type="InterPro" id="IPR012314">
    <property type="entry name" value="Pept_M12B_GON-ADAMTSs"/>
</dbReference>
<proteinExistence type="predicted"/>
<reference evidence="1" key="1">
    <citation type="submission" date="2020-04" db="EMBL/GenBank/DDBJ databases">
        <authorList>
            <person name="Alioto T."/>
            <person name="Alioto T."/>
            <person name="Gomez Garrido J."/>
        </authorList>
    </citation>
    <scope>NUCLEOTIDE SEQUENCE</scope>
    <source>
        <strain evidence="1">A484AB</strain>
    </source>
</reference>
<dbReference type="Pfam" id="PF08685">
    <property type="entry name" value="GON"/>
    <property type="match status" value="1"/>
</dbReference>
<dbReference type="GO" id="GO:0008270">
    <property type="term" value="F:zinc ion binding"/>
    <property type="evidence" value="ECO:0007669"/>
    <property type="project" value="InterPro"/>
</dbReference>
<dbReference type="EMBL" id="CACRXK020002649">
    <property type="protein sequence ID" value="CAB3995366.1"/>
    <property type="molecule type" value="Genomic_DNA"/>
</dbReference>
<accession>A0A6S7GYW1</accession>
<dbReference type="AlphaFoldDB" id="A0A6S7GYW1"/>
<comment type="caution">
    <text evidence="1">The sequence shown here is derived from an EMBL/GenBank/DDBJ whole genome shotgun (WGS) entry which is preliminary data.</text>
</comment>
<evidence type="ECO:0000313" key="1">
    <source>
        <dbReference type="EMBL" id="CAB3995366.1"/>
    </source>
</evidence>